<keyword evidence="5" id="KW-0378">Hydrolase</keyword>
<dbReference type="CTD" id="400668"/>
<keyword evidence="1" id="KW-1015">Disulfide bond</keyword>
<dbReference type="GO" id="GO:0004252">
    <property type="term" value="F:serine-type endopeptidase activity"/>
    <property type="evidence" value="ECO:0007669"/>
    <property type="project" value="InterPro"/>
</dbReference>
<keyword evidence="2" id="KW-0732">Signal</keyword>
<sequence>MAPRTGGPSHLLLTVAAVLMLPTRPPGSWGARIIGGREVTPHSRPYMASVSFEGQHHCGGFLLQARWVVSAAHCFSDRDPRMGLVVLGAHVLHPSEPTQQVFSITAVVKHPKYQPETHANDICLLWLNSSAVLGPAVGLLRLPRRGARPPAAGTPCRVAGWGFVSDFEDAPPGLMEAKVQVLGLDVCNSSWRGQLSPAMLCTHSGDRRRRGFCSADSGGPLVCGSRAHGLVSFSGLWCGDPKTPDVYTQMSAFVAWIWDVVRGSPPPGILGHPR</sequence>
<dbReference type="GO" id="GO:0006508">
    <property type="term" value="P:proteolysis"/>
    <property type="evidence" value="ECO:0007669"/>
    <property type="project" value="UniProtKB-KW"/>
</dbReference>
<dbReference type="RefSeq" id="XP_012878221.1">
    <property type="nucleotide sequence ID" value="XM_013022767.1"/>
</dbReference>
<accession>A0A1S3FNR9</accession>
<dbReference type="Proteomes" id="UP000081671">
    <property type="component" value="Unplaced"/>
</dbReference>
<name>A0A1S3FNR9_DIPOR</name>
<feature type="domain" description="Peptidase S1" evidence="3">
    <location>
        <begin position="33"/>
        <end position="262"/>
    </location>
</feature>
<dbReference type="PROSITE" id="PS00134">
    <property type="entry name" value="TRYPSIN_HIS"/>
    <property type="match status" value="1"/>
</dbReference>
<feature type="signal peptide" evidence="2">
    <location>
        <begin position="1"/>
        <end position="30"/>
    </location>
</feature>
<dbReference type="PANTHER" id="PTHR24271">
    <property type="entry name" value="KALLIKREIN-RELATED"/>
    <property type="match status" value="1"/>
</dbReference>
<dbReference type="OrthoDB" id="8440449at2759"/>
<dbReference type="InParanoid" id="A0A1S3FNR9"/>
<dbReference type="Gene3D" id="2.40.10.10">
    <property type="entry name" value="Trypsin-like serine proteases"/>
    <property type="match status" value="2"/>
</dbReference>
<dbReference type="STRING" id="10020.ENSDORP00000001714"/>
<evidence type="ECO:0000313" key="5">
    <source>
        <dbReference type="RefSeq" id="XP_012878221.1"/>
    </source>
</evidence>
<keyword evidence="5" id="KW-0645">Protease</keyword>
<dbReference type="KEGG" id="dord:105990393"/>
<gene>
    <name evidence="5" type="primary">Prss57</name>
</gene>
<keyword evidence="4" id="KW-1185">Reference proteome</keyword>
<dbReference type="SUPFAM" id="SSF50494">
    <property type="entry name" value="Trypsin-like serine proteases"/>
    <property type="match status" value="1"/>
</dbReference>
<dbReference type="InterPro" id="IPR009003">
    <property type="entry name" value="Peptidase_S1_PA"/>
</dbReference>
<dbReference type="AlphaFoldDB" id="A0A1S3FNR9"/>
<evidence type="ECO:0000256" key="1">
    <source>
        <dbReference type="ARBA" id="ARBA00023157"/>
    </source>
</evidence>
<organism evidence="4 5">
    <name type="scientific">Dipodomys ordii</name>
    <name type="common">Ord's kangaroo rat</name>
    <dbReference type="NCBI Taxonomy" id="10020"/>
    <lineage>
        <taxon>Eukaryota</taxon>
        <taxon>Metazoa</taxon>
        <taxon>Chordata</taxon>
        <taxon>Craniata</taxon>
        <taxon>Vertebrata</taxon>
        <taxon>Euteleostomi</taxon>
        <taxon>Mammalia</taxon>
        <taxon>Eutheria</taxon>
        <taxon>Euarchontoglires</taxon>
        <taxon>Glires</taxon>
        <taxon>Rodentia</taxon>
        <taxon>Castorimorpha</taxon>
        <taxon>Heteromyidae</taxon>
        <taxon>Dipodomyinae</taxon>
        <taxon>Dipodomys</taxon>
    </lineage>
</organism>
<dbReference type="InterPro" id="IPR043504">
    <property type="entry name" value="Peptidase_S1_PA_chymotrypsin"/>
</dbReference>
<dbReference type="PRINTS" id="PR00722">
    <property type="entry name" value="CHYMOTRYPSIN"/>
</dbReference>
<feature type="chain" id="PRO_5010291671" evidence="2">
    <location>
        <begin position="31"/>
        <end position="274"/>
    </location>
</feature>
<dbReference type="PROSITE" id="PS50240">
    <property type="entry name" value="TRYPSIN_DOM"/>
    <property type="match status" value="1"/>
</dbReference>
<dbReference type="PANTHER" id="PTHR24271:SF55">
    <property type="entry name" value="SERINE PROTEASE 57"/>
    <property type="match status" value="1"/>
</dbReference>
<protein>
    <submittedName>
        <fullName evidence="5">Serine protease 57 isoform X1</fullName>
    </submittedName>
</protein>
<dbReference type="Pfam" id="PF00089">
    <property type="entry name" value="Trypsin"/>
    <property type="match status" value="1"/>
</dbReference>
<dbReference type="FunCoup" id="A0A1S3FNR9">
    <property type="interactions" value="83"/>
</dbReference>
<dbReference type="FunFam" id="2.40.10.10:FF:000005">
    <property type="entry name" value="Serine protease 37"/>
    <property type="match status" value="1"/>
</dbReference>
<evidence type="ECO:0000256" key="2">
    <source>
        <dbReference type="SAM" id="SignalP"/>
    </source>
</evidence>
<evidence type="ECO:0000259" key="3">
    <source>
        <dbReference type="PROSITE" id="PS50240"/>
    </source>
</evidence>
<dbReference type="InterPro" id="IPR018114">
    <property type="entry name" value="TRYPSIN_HIS"/>
</dbReference>
<dbReference type="SMART" id="SM00020">
    <property type="entry name" value="Tryp_SPc"/>
    <property type="match status" value="1"/>
</dbReference>
<dbReference type="CDD" id="cd00190">
    <property type="entry name" value="Tryp_SPc"/>
    <property type="match status" value="1"/>
</dbReference>
<proteinExistence type="predicted"/>
<dbReference type="InterPro" id="IPR001254">
    <property type="entry name" value="Trypsin_dom"/>
</dbReference>
<dbReference type="InterPro" id="IPR001314">
    <property type="entry name" value="Peptidase_S1A"/>
</dbReference>
<evidence type="ECO:0000313" key="4">
    <source>
        <dbReference type="Proteomes" id="UP000081671"/>
    </source>
</evidence>
<reference evidence="5" key="1">
    <citation type="submission" date="2025-08" db="UniProtKB">
        <authorList>
            <consortium name="RefSeq"/>
        </authorList>
    </citation>
    <scope>IDENTIFICATION</scope>
    <source>
        <tissue evidence="5">Kidney</tissue>
    </source>
</reference>
<dbReference type="GeneID" id="105990393"/>